<dbReference type="EMBL" id="CP048222">
    <property type="protein sequence ID" value="QHT70848.1"/>
    <property type="molecule type" value="Genomic_DNA"/>
</dbReference>
<dbReference type="PANTHER" id="PTHR30572:SF18">
    <property type="entry name" value="ABC-TYPE MACROLIDE FAMILY EXPORT SYSTEM PERMEASE COMPONENT 2"/>
    <property type="match status" value="1"/>
</dbReference>
<evidence type="ECO:0000313" key="10">
    <source>
        <dbReference type="Proteomes" id="UP000480178"/>
    </source>
</evidence>
<keyword evidence="5 6" id="KW-0472">Membrane</keyword>
<evidence type="ECO:0000259" key="8">
    <source>
        <dbReference type="Pfam" id="PF12704"/>
    </source>
</evidence>
<feature type="domain" description="ABC3 transporter permease C-terminal" evidence="7">
    <location>
        <begin position="318"/>
        <end position="427"/>
    </location>
</feature>
<keyword evidence="3 6" id="KW-0812">Transmembrane</keyword>
<keyword evidence="10" id="KW-1185">Reference proteome</keyword>
<dbReference type="RefSeq" id="WP_162446805.1">
    <property type="nucleotide sequence ID" value="NZ_CP048222.1"/>
</dbReference>
<dbReference type="Proteomes" id="UP000480178">
    <property type="component" value="Chromosome"/>
</dbReference>
<dbReference type="InterPro" id="IPR003838">
    <property type="entry name" value="ABC3_permease_C"/>
</dbReference>
<organism evidence="9 10">
    <name type="scientific">Rhodocytophaga rosea</name>
    <dbReference type="NCBI Taxonomy" id="2704465"/>
    <lineage>
        <taxon>Bacteria</taxon>
        <taxon>Pseudomonadati</taxon>
        <taxon>Bacteroidota</taxon>
        <taxon>Cytophagia</taxon>
        <taxon>Cytophagales</taxon>
        <taxon>Rhodocytophagaceae</taxon>
        <taxon>Rhodocytophaga</taxon>
    </lineage>
</organism>
<feature type="domain" description="MacB-like periplasmic core" evidence="8">
    <location>
        <begin position="20"/>
        <end position="259"/>
    </location>
</feature>
<dbReference type="KEGG" id="rhoz:GXP67_31470"/>
<feature type="transmembrane region" description="Helical" evidence="6">
    <location>
        <begin position="404"/>
        <end position="429"/>
    </location>
</feature>
<feature type="transmembrane region" description="Helical" evidence="6">
    <location>
        <begin position="689"/>
        <end position="711"/>
    </location>
</feature>
<evidence type="ECO:0000256" key="6">
    <source>
        <dbReference type="SAM" id="Phobius"/>
    </source>
</evidence>
<keyword evidence="2" id="KW-1003">Cell membrane</keyword>
<evidence type="ECO:0000256" key="3">
    <source>
        <dbReference type="ARBA" id="ARBA00022692"/>
    </source>
</evidence>
<keyword evidence="4 6" id="KW-1133">Transmembrane helix</keyword>
<feature type="transmembrane region" description="Helical" evidence="6">
    <location>
        <begin position="20"/>
        <end position="41"/>
    </location>
</feature>
<evidence type="ECO:0000256" key="2">
    <source>
        <dbReference type="ARBA" id="ARBA00022475"/>
    </source>
</evidence>
<dbReference type="GO" id="GO:0022857">
    <property type="term" value="F:transmembrane transporter activity"/>
    <property type="evidence" value="ECO:0007669"/>
    <property type="project" value="TreeGrafter"/>
</dbReference>
<feature type="transmembrane region" description="Helical" evidence="6">
    <location>
        <begin position="368"/>
        <end position="392"/>
    </location>
</feature>
<name>A0A6C0GS00_9BACT</name>
<feature type="transmembrane region" description="Helical" evidence="6">
    <location>
        <begin position="747"/>
        <end position="768"/>
    </location>
</feature>
<feature type="transmembrane region" description="Helical" evidence="6">
    <location>
        <begin position="449"/>
        <end position="473"/>
    </location>
</feature>
<dbReference type="GO" id="GO:0005886">
    <property type="term" value="C:plasma membrane"/>
    <property type="evidence" value="ECO:0007669"/>
    <property type="project" value="UniProtKB-SubCell"/>
</dbReference>
<comment type="subcellular location">
    <subcellularLocation>
        <location evidence="1">Cell membrane</location>
        <topology evidence="1">Multi-pass membrane protein</topology>
    </subcellularLocation>
</comment>
<evidence type="ECO:0000256" key="1">
    <source>
        <dbReference type="ARBA" id="ARBA00004651"/>
    </source>
</evidence>
<feature type="transmembrane region" description="Helical" evidence="6">
    <location>
        <begin position="310"/>
        <end position="331"/>
    </location>
</feature>
<evidence type="ECO:0000313" key="9">
    <source>
        <dbReference type="EMBL" id="QHT70848.1"/>
    </source>
</evidence>
<sequence length="815" mass="91718">MIQNYLQISLRLLGRNKVFSSINIAGLSTGIAFCMLIFLFVRHEYSFDAFHEKADRIYRLQLTNLHALAKEKAEKKGLNNHNPKIGMFSSTFIHLPLPFGPALKEEIPEVEAFVRLSGENTAIIGNGNKPFKEVIHYTDANFFEFFSFELIQGQRQTALSQVSAVVISEKAAIKYFGKQNPIGQPLHITQQDEKKSFIVSAVAKDVPTNSSINFDILIRIEHLRGYNQYKNTMQGAGPITFLLLSPDVSLSSFSKKLQAFVDHHFTADSDMYRRIDKVPEHVRVLQSGFTPLTETHFDTSVQWPKVNNPLYAYILTALGLLILLVVCINYISLTLTSAASRLSEIGIRKVMGASRGQIIGQLWAESQLLVWMAVLLAIGLVYLFLPFFNAFTGKQLYFSLWQEPLLAGVLLLIALLVGIVAGGYPAVILSDFRPVNIIKGSRTYRINPWFSKILLLVQYSMCLFLVSSSLIMYNQMRYISEKDLGFDKEQVLILENFAGFESQSIQLVERFRQWASQYPSIVSVSSTSSTVNKPVMGFGMNINQKQTVIHGVFIDEYYLPTLGIELVEGKNFSPTIKSYQEGIIINETLANLLGRDSTGKVKPYMSGDKIIGVVKDFHYASLESEIAPLSFSYSKEWAYYIIVKMRPGKIIETIQAIEKTWKKLAPDQPFVYTFLDENLKDQYTIYRNWTGIVGTATVFAVITSCLGLFALSGLSAVNRTKEIGIRKVLGASVSQIFILLNQNMIRLTLRSFVMAVPIAWYVMSLWLQDFAYRISLSWELFAVAGLLGLCAAFFAVCFHSLKAANTNPVISLRNE</sequence>
<evidence type="ECO:0000259" key="7">
    <source>
        <dbReference type="Pfam" id="PF02687"/>
    </source>
</evidence>
<proteinExistence type="predicted"/>
<dbReference type="InterPro" id="IPR050250">
    <property type="entry name" value="Macrolide_Exporter_MacB"/>
</dbReference>
<evidence type="ECO:0000256" key="5">
    <source>
        <dbReference type="ARBA" id="ARBA00023136"/>
    </source>
</evidence>
<dbReference type="Pfam" id="PF02687">
    <property type="entry name" value="FtsX"/>
    <property type="match status" value="2"/>
</dbReference>
<dbReference type="Pfam" id="PF12704">
    <property type="entry name" value="MacB_PCD"/>
    <property type="match status" value="1"/>
</dbReference>
<dbReference type="InterPro" id="IPR025857">
    <property type="entry name" value="MacB_PCD"/>
</dbReference>
<reference evidence="9 10" key="1">
    <citation type="submission" date="2020-01" db="EMBL/GenBank/DDBJ databases">
        <authorList>
            <person name="Kim M.K."/>
        </authorList>
    </citation>
    <scope>NUCLEOTIDE SEQUENCE [LARGE SCALE GENOMIC DNA]</scope>
    <source>
        <strain evidence="9 10">172606-1</strain>
    </source>
</reference>
<protein>
    <submittedName>
        <fullName evidence="9">FtsX-like permease family protein</fullName>
    </submittedName>
</protein>
<feature type="transmembrane region" description="Helical" evidence="6">
    <location>
        <begin position="780"/>
        <end position="801"/>
    </location>
</feature>
<dbReference type="PANTHER" id="PTHR30572">
    <property type="entry name" value="MEMBRANE COMPONENT OF TRANSPORTER-RELATED"/>
    <property type="match status" value="1"/>
</dbReference>
<gene>
    <name evidence="9" type="ORF">GXP67_31470</name>
</gene>
<evidence type="ECO:0000256" key="4">
    <source>
        <dbReference type="ARBA" id="ARBA00022989"/>
    </source>
</evidence>
<accession>A0A6C0GS00</accession>
<feature type="domain" description="ABC3 transporter permease C-terminal" evidence="7">
    <location>
        <begin position="696"/>
        <end position="808"/>
    </location>
</feature>
<dbReference type="AlphaFoldDB" id="A0A6C0GS00"/>